<sequence>MIEYAPPLLALFAAFLFAVGGQFQNLGVQTLDSRTGAAVSITFSALMYWVAAPVFMDWSAWLHPAVLIFAAVGLFRPALSANLSVIGIRYLGPTLASTLASTSPLWGLALGILLLGEFLTLQTGLGTVGIIAGVLLLSRRGATATHTWPVWALLFPLGAAMLRAAAHVLSKVGMEFVPDAYFATLVGFSVSAVLATGARFVKKSDTPFVWNAPGPRWFAFAGLTFGFAVVCLNQALLIGKVVTVVPIIAAAPIFSMILSLVIFRREVLTMRIALAVLIVCGSVALIALNR</sequence>
<reference evidence="3" key="1">
    <citation type="submission" date="2022-08" db="EMBL/GenBank/DDBJ databases">
        <title>Nisaea acidiphila sp. nov., isolated from a marine algal debris and emended description of the genus Nisaea Urios et al. 2008.</title>
        <authorList>
            <person name="Kwon K."/>
        </authorList>
    </citation>
    <scope>NUCLEOTIDE SEQUENCE</scope>
    <source>
        <strain evidence="3">MEBiC11861</strain>
    </source>
</reference>
<dbReference type="GO" id="GO:0016020">
    <property type="term" value="C:membrane"/>
    <property type="evidence" value="ECO:0007669"/>
    <property type="project" value="InterPro"/>
</dbReference>
<feature type="domain" description="EamA" evidence="2">
    <location>
        <begin position="8"/>
        <end position="138"/>
    </location>
</feature>
<feature type="domain" description="EamA" evidence="2">
    <location>
        <begin position="151"/>
        <end position="285"/>
    </location>
</feature>
<feature type="transmembrane region" description="Helical" evidence="1">
    <location>
        <begin position="181"/>
        <end position="201"/>
    </location>
</feature>
<evidence type="ECO:0000256" key="1">
    <source>
        <dbReference type="SAM" id="Phobius"/>
    </source>
</evidence>
<feature type="transmembrane region" description="Helical" evidence="1">
    <location>
        <begin position="61"/>
        <end position="79"/>
    </location>
</feature>
<feature type="transmembrane region" description="Helical" evidence="1">
    <location>
        <begin position="119"/>
        <end position="138"/>
    </location>
</feature>
<accession>A0A9J7AX84</accession>
<dbReference type="KEGG" id="naci:NUH88_04955"/>
<keyword evidence="4" id="KW-1185">Reference proteome</keyword>
<feature type="transmembrane region" description="Helical" evidence="1">
    <location>
        <begin position="270"/>
        <end position="288"/>
    </location>
</feature>
<keyword evidence="1" id="KW-0472">Membrane</keyword>
<dbReference type="SUPFAM" id="SSF103481">
    <property type="entry name" value="Multidrug resistance efflux transporter EmrE"/>
    <property type="match status" value="1"/>
</dbReference>
<feature type="transmembrane region" description="Helical" evidence="1">
    <location>
        <begin position="150"/>
        <end position="169"/>
    </location>
</feature>
<feature type="transmembrane region" description="Helical" evidence="1">
    <location>
        <begin position="217"/>
        <end position="238"/>
    </location>
</feature>
<proteinExistence type="predicted"/>
<keyword evidence="1" id="KW-0812">Transmembrane</keyword>
<dbReference type="EMBL" id="CP102480">
    <property type="protein sequence ID" value="UUX51041.1"/>
    <property type="molecule type" value="Genomic_DNA"/>
</dbReference>
<dbReference type="InterPro" id="IPR037185">
    <property type="entry name" value="EmrE-like"/>
</dbReference>
<keyword evidence="1" id="KW-1133">Transmembrane helix</keyword>
<organism evidence="3 4">
    <name type="scientific">Nisaea acidiphila</name>
    <dbReference type="NCBI Taxonomy" id="1862145"/>
    <lineage>
        <taxon>Bacteria</taxon>
        <taxon>Pseudomonadati</taxon>
        <taxon>Pseudomonadota</taxon>
        <taxon>Alphaproteobacteria</taxon>
        <taxon>Rhodospirillales</taxon>
        <taxon>Thalassobaculaceae</taxon>
        <taxon>Nisaea</taxon>
    </lineage>
</organism>
<evidence type="ECO:0000313" key="4">
    <source>
        <dbReference type="Proteomes" id="UP001060336"/>
    </source>
</evidence>
<feature type="transmembrane region" description="Helical" evidence="1">
    <location>
        <begin position="91"/>
        <end position="113"/>
    </location>
</feature>
<dbReference type="Proteomes" id="UP001060336">
    <property type="component" value="Chromosome"/>
</dbReference>
<dbReference type="AlphaFoldDB" id="A0A9J7AX84"/>
<dbReference type="Pfam" id="PF00892">
    <property type="entry name" value="EamA"/>
    <property type="match status" value="2"/>
</dbReference>
<evidence type="ECO:0000259" key="2">
    <source>
        <dbReference type="Pfam" id="PF00892"/>
    </source>
</evidence>
<protein>
    <submittedName>
        <fullName evidence="3">EamA family transporter</fullName>
    </submittedName>
</protein>
<dbReference type="InterPro" id="IPR000620">
    <property type="entry name" value="EamA_dom"/>
</dbReference>
<evidence type="ECO:0000313" key="3">
    <source>
        <dbReference type="EMBL" id="UUX51041.1"/>
    </source>
</evidence>
<name>A0A9J7AX84_9PROT</name>
<dbReference type="RefSeq" id="WP_257770313.1">
    <property type="nucleotide sequence ID" value="NZ_CP102480.1"/>
</dbReference>
<gene>
    <name evidence="3" type="ORF">NUH88_04955</name>
</gene>
<feature type="transmembrane region" description="Helical" evidence="1">
    <location>
        <begin position="244"/>
        <end position="263"/>
    </location>
</feature>